<keyword evidence="1" id="KW-0812">Transmembrane</keyword>
<dbReference type="RefSeq" id="WP_184332534.1">
    <property type="nucleotide sequence ID" value="NZ_JACHHZ010000003.1"/>
</dbReference>
<feature type="transmembrane region" description="Helical" evidence="1">
    <location>
        <begin position="280"/>
        <end position="301"/>
    </location>
</feature>
<name>A0A841HKT1_9GAMM</name>
<dbReference type="EMBL" id="JACHHZ010000003">
    <property type="protein sequence ID" value="MBB6093811.1"/>
    <property type="molecule type" value="Genomic_DNA"/>
</dbReference>
<feature type="transmembrane region" description="Helical" evidence="1">
    <location>
        <begin position="208"/>
        <end position="227"/>
    </location>
</feature>
<evidence type="ECO:0000313" key="2">
    <source>
        <dbReference type="EMBL" id="MBB6093811.1"/>
    </source>
</evidence>
<keyword evidence="3" id="KW-1185">Reference proteome</keyword>
<organism evidence="2 3">
    <name type="scientific">Povalibacter uvarum</name>
    <dbReference type="NCBI Taxonomy" id="732238"/>
    <lineage>
        <taxon>Bacteria</taxon>
        <taxon>Pseudomonadati</taxon>
        <taxon>Pseudomonadota</taxon>
        <taxon>Gammaproteobacteria</taxon>
        <taxon>Steroidobacterales</taxon>
        <taxon>Steroidobacteraceae</taxon>
        <taxon>Povalibacter</taxon>
    </lineage>
</organism>
<accession>A0A841HKT1</accession>
<comment type="caution">
    <text evidence="2">The sequence shown here is derived from an EMBL/GenBank/DDBJ whole genome shotgun (WGS) entry which is preliminary data.</text>
</comment>
<dbReference type="Proteomes" id="UP000588068">
    <property type="component" value="Unassembled WGS sequence"/>
</dbReference>
<feature type="transmembrane region" description="Helical" evidence="1">
    <location>
        <begin position="247"/>
        <end position="268"/>
    </location>
</feature>
<feature type="transmembrane region" description="Helical" evidence="1">
    <location>
        <begin position="89"/>
        <end position="108"/>
    </location>
</feature>
<keyword evidence="1" id="KW-1133">Transmembrane helix</keyword>
<protein>
    <submittedName>
        <fullName evidence="2">Drug/metabolite transporter (DMT)-like permease</fullName>
    </submittedName>
</protein>
<keyword evidence="1" id="KW-0472">Membrane</keyword>
<feature type="transmembrane region" description="Helical" evidence="1">
    <location>
        <begin position="141"/>
        <end position="159"/>
    </location>
</feature>
<dbReference type="AlphaFoldDB" id="A0A841HKT1"/>
<proteinExistence type="predicted"/>
<reference evidence="2 3" key="1">
    <citation type="submission" date="2020-08" db="EMBL/GenBank/DDBJ databases">
        <title>Genomic Encyclopedia of Type Strains, Phase IV (KMG-IV): sequencing the most valuable type-strain genomes for metagenomic binning, comparative biology and taxonomic classification.</title>
        <authorList>
            <person name="Goeker M."/>
        </authorList>
    </citation>
    <scope>NUCLEOTIDE SEQUENCE [LARGE SCALE GENOMIC DNA]</scope>
    <source>
        <strain evidence="2 3">DSM 26723</strain>
    </source>
</reference>
<sequence>MRLTRMPIEITTLLYLATYVPYMMITRALSTTPNAGLGRPLSGLETLPATLIISTVMLAAFVWLSGWWKSAHYVTVGGLRIPFPTRWTAIAGVGTSLLLFTVPLSLTFEGVSIPFIQLVMRGDVLIIAPLVDLIAGRRVRWYSWVALAMVCVALGLTLWERGGLYMPSLAILAVVLYTIGYFMRLAVMTKVAKNDDENALKGYFVEEKIVAMPLAILGLALVTMTPFANQGAELRWGFVDVWTSDALPILALLSFVFLGIAIFAALILLDPRENTFCVPFERAASILSGTIAAFLLAYLFGQPFPTRMELIGMVLLIAAIALLSLAPRWERAELLKAAPAQR</sequence>
<feature type="transmembrane region" description="Helical" evidence="1">
    <location>
        <begin position="165"/>
        <end position="187"/>
    </location>
</feature>
<gene>
    <name evidence="2" type="ORF">HNQ60_002692</name>
</gene>
<feature type="transmembrane region" description="Helical" evidence="1">
    <location>
        <begin position="12"/>
        <end position="29"/>
    </location>
</feature>
<feature type="transmembrane region" description="Helical" evidence="1">
    <location>
        <begin position="114"/>
        <end position="134"/>
    </location>
</feature>
<evidence type="ECO:0000313" key="3">
    <source>
        <dbReference type="Proteomes" id="UP000588068"/>
    </source>
</evidence>
<feature type="transmembrane region" description="Helical" evidence="1">
    <location>
        <begin position="307"/>
        <end position="326"/>
    </location>
</feature>
<feature type="transmembrane region" description="Helical" evidence="1">
    <location>
        <begin position="49"/>
        <end position="68"/>
    </location>
</feature>
<evidence type="ECO:0000256" key="1">
    <source>
        <dbReference type="SAM" id="Phobius"/>
    </source>
</evidence>